<name>A0A6N8SHH9_9HYPH</name>
<dbReference type="PANTHER" id="PTHR47307:SF1">
    <property type="entry name" value="GLUTATHIONE-REGULATED POTASSIUM-EFFLUX SYSTEM ANCILLARY PROTEIN KEFG"/>
    <property type="match status" value="1"/>
</dbReference>
<protein>
    <submittedName>
        <fullName evidence="3">Flavodoxin family protein</fullName>
    </submittedName>
</protein>
<feature type="domain" description="Flavodoxin-like fold" evidence="2">
    <location>
        <begin position="2"/>
        <end position="173"/>
    </location>
</feature>
<dbReference type="AlphaFoldDB" id="A0A6N8SHH9"/>
<dbReference type="SUPFAM" id="SSF52218">
    <property type="entry name" value="Flavoproteins"/>
    <property type="match status" value="1"/>
</dbReference>
<dbReference type="Pfam" id="PF02525">
    <property type="entry name" value="Flavodoxin_2"/>
    <property type="match status" value="1"/>
</dbReference>
<proteinExistence type="predicted"/>
<evidence type="ECO:0000313" key="3">
    <source>
        <dbReference type="EMBL" id="MXN46210.1"/>
    </source>
</evidence>
<dbReference type="EMBL" id="WUMK01000004">
    <property type="protein sequence ID" value="MXN46210.1"/>
    <property type="molecule type" value="Genomic_DNA"/>
</dbReference>
<dbReference type="InterPro" id="IPR029039">
    <property type="entry name" value="Flavoprotein-like_sf"/>
</dbReference>
<dbReference type="OrthoDB" id="9798454at2"/>
<evidence type="ECO:0000259" key="2">
    <source>
        <dbReference type="Pfam" id="PF02525"/>
    </source>
</evidence>
<dbReference type="InterPro" id="IPR003680">
    <property type="entry name" value="Flavodoxin_fold"/>
</dbReference>
<keyword evidence="1" id="KW-0560">Oxidoreductase</keyword>
<keyword evidence="4" id="KW-1185">Reference proteome</keyword>
<organism evidence="3 4">
    <name type="scientific">Shinella kummerowiae</name>
    <dbReference type="NCBI Taxonomy" id="417745"/>
    <lineage>
        <taxon>Bacteria</taxon>
        <taxon>Pseudomonadati</taxon>
        <taxon>Pseudomonadota</taxon>
        <taxon>Alphaproteobacteria</taxon>
        <taxon>Hyphomicrobiales</taxon>
        <taxon>Rhizobiaceae</taxon>
        <taxon>Shinella</taxon>
    </lineage>
</organism>
<dbReference type="Proteomes" id="UP000435802">
    <property type="component" value="Unassembled WGS sequence"/>
</dbReference>
<accession>A0A6N8SHH9</accession>
<evidence type="ECO:0000256" key="1">
    <source>
        <dbReference type="ARBA" id="ARBA00023002"/>
    </source>
</evidence>
<dbReference type="GO" id="GO:0003955">
    <property type="term" value="F:NAD(P)H dehydrogenase (quinone) activity"/>
    <property type="evidence" value="ECO:0007669"/>
    <property type="project" value="TreeGrafter"/>
</dbReference>
<dbReference type="Gene3D" id="3.40.50.360">
    <property type="match status" value="1"/>
</dbReference>
<dbReference type="InterPro" id="IPR046980">
    <property type="entry name" value="KefG/KefF"/>
</dbReference>
<reference evidence="3 4" key="1">
    <citation type="submission" date="2019-12" db="EMBL/GenBank/DDBJ databases">
        <title>Shinella kummerowiae sp. nov., a symbiotic bacterium isolated from root nodules of the herbal legume Kummerowia stipulacea.</title>
        <authorList>
            <person name="Gao J."/>
        </authorList>
    </citation>
    <scope>NUCLEOTIDE SEQUENCE [LARGE SCALE GENOMIC DNA]</scope>
    <source>
        <strain evidence="3 4">CCBAU 25048</strain>
    </source>
</reference>
<comment type="caution">
    <text evidence="3">The sequence shown here is derived from an EMBL/GenBank/DDBJ whole genome shotgun (WGS) entry which is preliminary data.</text>
</comment>
<dbReference type="RefSeq" id="WP_160859743.1">
    <property type="nucleotide sequence ID" value="NZ_WUMK01000004.1"/>
</dbReference>
<dbReference type="GO" id="GO:0010181">
    <property type="term" value="F:FMN binding"/>
    <property type="evidence" value="ECO:0007669"/>
    <property type="project" value="TreeGrafter"/>
</dbReference>
<sequence>MSKTLILLFHPDLSGSRANAALAGTALRLPDVEVIDMYALYPDGKIDAEQEVARLLSADRIVLQFPIQWYSTPPLLKAWQDAVLTRMYYVHYETEGRLLEGTPLLVATTAGNVPEAYAADGANKFTMAELLRPLEATAHRCGLPWQPPFVLFQANRLDDIALHGAAKTYAQRLADWRTATEPQEDFRRFLVEAWG</sequence>
<dbReference type="GO" id="GO:0009055">
    <property type="term" value="F:electron transfer activity"/>
    <property type="evidence" value="ECO:0007669"/>
    <property type="project" value="TreeGrafter"/>
</dbReference>
<evidence type="ECO:0000313" key="4">
    <source>
        <dbReference type="Proteomes" id="UP000435802"/>
    </source>
</evidence>
<gene>
    <name evidence="3" type="ORF">GR138_13510</name>
</gene>
<dbReference type="PANTHER" id="PTHR47307">
    <property type="entry name" value="GLUTATHIONE-REGULATED POTASSIUM-EFFLUX SYSTEM ANCILLARY PROTEIN KEFG"/>
    <property type="match status" value="1"/>
</dbReference>